<evidence type="ECO:0000313" key="2">
    <source>
        <dbReference type="EMBL" id="REG11411.1"/>
    </source>
</evidence>
<feature type="region of interest" description="Disordered" evidence="1">
    <location>
        <begin position="49"/>
        <end position="69"/>
    </location>
</feature>
<gene>
    <name evidence="2" type="ORF">DFR64_1292</name>
</gene>
<dbReference type="InterPro" id="IPR027417">
    <property type="entry name" value="P-loop_NTPase"/>
</dbReference>
<proteinExistence type="predicted"/>
<evidence type="ECO:0000256" key="1">
    <source>
        <dbReference type="SAM" id="MobiDB-lite"/>
    </source>
</evidence>
<comment type="caution">
    <text evidence="2">The sequence shown here is derived from an EMBL/GenBank/DDBJ whole genome shotgun (WGS) entry which is preliminary data.</text>
</comment>
<accession>A0A347ZRV4</accession>
<reference evidence="2 3" key="1">
    <citation type="submission" date="2018-08" db="EMBL/GenBank/DDBJ databases">
        <title>Genomic Encyclopedia of Type Strains, Phase IV (KMG-IV): sequencing the most valuable type-strain genomes for metagenomic binning, comparative biology and taxonomic classification.</title>
        <authorList>
            <person name="Goeker M."/>
        </authorList>
    </citation>
    <scope>NUCLEOTIDE SEQUENCE [LARGE SCALE GENOMIC DNA]</scope>
    <source>
        <strain evidence="2 3">DSM 23923</strain>
    </source>
</reference>
<dbReference type="Proteomes" id="UP000256388">
    <property type="component" value="Unassembled WGS sequence"/>
</dbReference>
<dbReference type="SUPFAM" id="SSF52540">
    <property type="entry name" value="P-loop containing nucleoside triphosphate hydrolases"/>
    <property type="match status" value="1"/>
</dbReference>
<feature type="compositionally biased region" description="Basic and acidic residues" evidence="1">
    <location>
        <begin position="56"/>
        <end position="66"/>
    </location>
</feature>
<dbReference type="RefSeq" id="WP_116224538.1">
    <property type="nucleotide sequence ID" value="NZ_AP018437.1"/>
</dbReference>
<keyword evidence="3" id="KW-1185">Reference proteome</keyword>
<dbReference type="AlphaFoldDB" id="A0A347ZRV4"/>
<protein>
    <submittedName>
        <fullName evidence="2">Uncharacterized protein</fullName>
    </submittedName>
</protein>
<dbReference type="EMBL" id="QUMS01000001">
    <property type="protein sequence ID" value="REG11411.1"/>
    <property type="molecule type" value="Genomic_DNA"/>
</dbReference>
<sequence>MDTNDNKFYDRIALWGPSGSGKDWLVKAFAQELIFFNIEYPDFKFTLEDEDGDPVDPEKPDSDPSKNIETFNRTFKRKPADRRPDKAHIISCSFKHDITIWNNAGADTIAWLVDPEVFESAYSAISGSGFIILLLDPTYLENSISKKEINTNSLHEDNASIVIAEVKNKAYPAIAVEESFSKIEYARTVKNLFQRLADEESNVYHIAVCITKVDKMMYSMKDPEFLLKVLFGKSMTKTLELFKDNSKFVIEVFATTAAGYIKKGGKKASNEIDGELLDDDNWNPINAAAPFFWIFEQKEKMEMKKKSMENRLMGSDFKHYIEYPKRD</sequence>
<name>A0A347ZRV4_9CHLR</name>
<evidence type="ECO:0000313" key="3">
    <source>
        <dbReference type="Proteomes" id="UP000256388"/>
    </source>
</evidence>
<organism evidence="2 3">
    <name type="scientific">Pelolinea submarina</name>
    <dbReference type="NCBI Taxonomy" id="913107"/>
    <lineage>
        <taxon>Bacteria</taxon>
        <taxon>Bacillati</taxon>
        <taxon>Chloroflexota</taxon>
        <taxon>Anaerolineae</taxon>
        <taxon>Anaerolineales</taxon>
        <taxon>Anaerolineaceae</taxon>
        <taxon>Pelolinea</taxon>
    </lineage>
</organism>